<dbReference type="AlphaFoldDB" id="A0AAE0TDR3"/>
<comment type="caution">
    <text evidence="2">The sequence shown here is derived from an EMBL/GenBank/DDBJ whole genome shotgun (WGS) entry which is preliminary data.</text>
</comment>
<evidence type="ECO:0000256" key="1">
    <source>
        <dbReference type="SAM" id="MobiDB-lite"/>
    </source>
</evidence>
<reference evidence="2" key="1">
    <citation type="journal article" date="2021" name="Genome Biol. Evol.">
        <title>A High-Quality Reference Genome for a Parasitic Bivalve with Doubly Uniparental Inheritance (Bivalvia: Unionida).</title>
        <authorList>
            <person name="Smith C.H."/>
        </authorList>
    </citation>
    <scope>NUCLEOTIDE SEQUENCE</scope>
    <source>
        <strain evidence="2">CHS0354</strain>
    </source>
</reference>
<evidence type="ECO:0008006" key="4">
    <source>
        <dbReference type="Google" id="ProtNLM"/>
    </source>
</evidence>
<protein>
    <recommendedName>
        <fullName evidence="4">Cysteine and tyrosine-rich protein 1</fullName>
    </recommendedName>
</protein>
<reference evidence="2" key="2">
    <citation type="journal article" date="2021" name="Genome Biol. Evol.">
        <title>Developing a high-quality reference genome for a parasitic bivalve with doubly uniparental inheritance (Bivalvia: Unionida).</title>
        <authorList>
            <person name="Smith C.H."/>
        </authorList>
    </citation>
    <scope>NUCLEOTIDE SEQUENCE</scope>
    <source>
        <strain evidence="2">CHS0354</strain>
        <tissue evidence="2">Mantle</tissue>
    </source>
</reference>
<gene>
    <name evidence="2" type="ORF">CHS0354_004743</name>
</gene>
<proteinExistence type="predicted"/>
<dbReference type="Proteomes" id="UP001195483">
    <property type="component" value="Unassembled WGS sequence"/>
</dbReference>
<accession>A0AAE0TDR3</accession>
<name>A0AAE0TDR3_9BIVA</name>
<feature type="region of interest" description="Disordered" evidence="1">
    <location>
        <begin position="125"/>
        <end position="181"/>
    </location>
</feature>
<organism evidence="2 3">
    <name type="scientific">Potamilus streckersoni</name>
    <dbReference type="NCBI Taxonomy" id="2493646"/>
    <lineage>
        <taxon>Eukaryota</taxon>
        <taxon>Metazoa</taxon>
        <taxon>Spiralia</taxon>
        <taxon>Lophotrochozoa</taxon>
        <taxon>Mollusca</taxon>
        <taxon>Bivalvia</taxon>
        <taxon>Autobranchia</taxon>
        <taxon>Heteroconchia</taxon>
        <taxon>Palaeoheterodonta</taxon>
        <taxon>Unionida</taxon>
        <taxon>Unionoidea</taxon>
        <taxon>Unionidae</taxon>
        <taxon>Ambleminae</taxon>
        <taxon>Lampsilini</taxon>
        <taxon>Potamilus</taxon>
    </lineage>
</organism>
<evidence type="ECO:0000313" key="3">
    <source>
        <dbReference type="Proteomes" id="UP001195483"/>
    </source>
</evidence>
<reference evidence="2" key="3">
    <citation type="submission" date="2023-05" db="EMBL/GenBank/DDBJ databases">
        <authorList>
            <person name="Smith C.H."/>
        </authorList>
    </citation>
    <scope>NUCLEOTIDE SEQUENCE</scope>
    <source>
        <strain evidence="2">CHS0354</strain>
        <tissue evidence="2">Mantle</tissue>
    </source>
</reference>
<dbReference type="EMBL" id="JAEAOA010000353">
    <property type="protein sequence ID" value="KAK3608089.1"/>
    <property type="molecule type" value="Genomic_DNA"/>
</dbReference>
<sequence>MLEFYFIIGSTLFLEAIPVKTAEIFQYDYDSFYEKSNSRYWVYGCCGSKYGRYNDGCCVQNPAGIIAGAVTGSLVGSALLIGLIVACCVAAKNTKSQGTVIQPPPPPNSTIQTCFVSNTTVTQGLSTNPGPYGGPSTNPGPYGPVGYGYPGGFPPPSYGQYNNVPQGGTDPAYPPPPPAKY</sequence>
<keyword evidence="3" id="KW-1185">Reference proteome</keyword>
<evidence type="ECO:0000313" key="2">
    <source>
        <dbReference type="EMBL" id="KAK3608089.1"/>
    </source>
</evidence>
<feature type="compositionally biased region" description="Pro residues" evidence="1">
    <location>
        <begin position="172"/>
        <end position="181"/>
    </location>
</feature>